<evidence type="ECO:0000256" key="8">
    <source>
        <dbReference type="ARBA" id="ARBA00023152"/>
    </source>
</evidence>
<evidence type="ECO:0000313" key="12">
    <source>
        <dbReference type="Proteomes" id="UP000811545"/>
    </source>
</evidence>
<reference evidence="11 12" key="1">
    <citation type="journal article" date="2021" name="bioRxiv">
        <title>Unique metabolic strategies in Hadean analogues reveal hints for primordial physiology.</title>
        <authorList>
            <person name="Nobu M.K."/>
            <person name="Nakai R."/>
            <person name="Tamazawa S."/>
            <person name="Mori H."/>
            <person name="Toyoda A."/>
            <person name="Ijiri A."/>
            <person name="Suzuki S."/>
            <person name="Kurokawa K."/>
            <person name="Kamagata Y."/>
            <person name="Tamaki H."/>
        </authorList>
    </citation>
    <scope>NUCLEOTIDE SEQUENCE [LARGE SCALE GENOMIC DNA]</scope>
    <source>
        <strain evidence="11">BS525</strain>
    </source>
</reference>
<keyword evidence="7 9" id="KW-0460">Magnesium</keyword>
<dbReference type="GO" id="GO:0005524">
    <property type="term" value="F:ATP binding"/>
    <property type="evidence" value="ECO:0007669"/>
    <property type="project" value="InterPro"/>
</dbReference>
<keyword evidence="8 9" id="KW-0324">Glycolysis</keyword>
<feature type="binding site" description="in other chain" evidence="9">
    <location>
        <begin position="125"/>
        <end position="127"/>
    </location>
    <ligand>
        <name>substrate</name>
        <note>ligand shared between dimeric partners</note>
    </ligand>
</feature>
<feature type="binding site" description="in other chain" evidence="9">
    <location>
        <position position="221"/>
    </location>
    <ligand>
        <name>substrate</name>
        <note>ligand shared between dimeric partners</note>
    </ligand>
</feature>
<organism evidence="11 12">
    <name type="scientific">Psychracetigena formicireducens</name>
    <dbReference type="NCBI Taxonomy" id="2986056"/>
    <lineage>
        <taxon>Bacteria</taxon>
        <taxon>Bacillati</taxon>
        <taxon>Candidatus Lithacetigenota</taxon>
        <taxon>Candidatus Psychracetigena</taxon>
    </lineage>
</organism>
<dbReference type="GO" id="GO:0047334">
    <property type="term" value="F:diphosphate-fructose-6-phosphate 1-phosphotransferase activity"/>
    <property type="evidence" value="ECO:0007669"/>
    <property type="project" value="UniProtKB-EC"/>
</dbReference>
<feature type="binding site" description="in other chain" evidence="9">
    <location>
        <begin position="169"/>
        <end position="171"/>
    </location>
    <ligand>
        <name>substrate</name>
        <note>ligand shared between dimeric partners</note>
    </ligand>
</feature>
<proteinExistence type="inferred from homology"/>
<dbReference type="SUPFAM" id="SSF53784">
    <property type="entry name" value="Phosphofructokinase"/>
    <property type="match status" value="1"/>
</dbReference>
<comment type="caution">
    <text evidence="9">Lacks conserved residue(s) required for the propagation of feature annotation.</text>
</comment>
<sequence>MRIGVLTGGGDCPGLNPAIRAIVYRGIDFADEIIGIPLGWKGMLEGEGKELNLKDVEEIISQGGTILGTSRTNPYKMEGGPQKVLDSLLSLKLDALIAIGGEDTLGVASRLYGDFKVRVVGVPKTMDNDLSETDFTFGFDTASTTSMEALERLRDTAKSHRRIMVLEVMGRHAGWVALYTALGGGADAVLLPEVPVNLEELSKSILKHHQRKGYGLVVVSEGIEITATTDSAQNEVDSFGHIILGKRAAGAYIAKELEKRTKLETRSVQIGHIQRGGPPTLFDRVLGTLVGIKAIDLVHEEKFGYMASYKDGKVTEVPLEAATKEIKKVYATWLKLLPVLFKK</sequence>
<dbReference type="InterPro" id="IPR035966">
    <property type="entry name" value="PKF_sf"/>
</dbReference>
<feature type="domain" description="Phosphofructokinase" evidence="10">
    <location>
        <begin position="2"/>
        <end position="298"/>
    </location>
</feature>
<comment type="caution">
    <text evidence="11">The sequence shown here is derived from an EMBL/GenBank/DDBJ whole genome shotgun (WGS) entry which is preliminary data.</text>
</comment>
<evidence type="ECO:0000313" key="11">
    <source>
        <dbReference type="EMBL" id="MBT9145169.1"/>
    </source>
</evidence>
<dbReference type="PRINTS" id="PR00476">
    <property type="entry name" value="PHFRCTKINASE"/>
</dbReference>
<name>A0A9E2F178_PSYF1</name>
<evidence type="ECO:0000256" key="4">
    <source>
        <dbReference type="ARBA" id="ARBA00022679"/>
    </source>
</evidence>
<dbReference type="AlphaFoldDB" id="A0A9E2F178"/>
<feature type="binding site" evidence="9">
    <location>
        <position position="162"/>
    </location>
    <ligand>
        <name>substrate</name>
        <note>ligand shared between dimeric partners</note>
    </ligand>
</feature>
<comment type="catalytic activity">
    <reaction evidence="9">
        <text>beta-D-fructose 6-phosphate + diphosphate = beta-D-fructose 1,6-bisphosphate + phosphate + H(+)</text>
        <dbReference type="Rhea" id="RHEA:13613"/>
        <dbReference type="ChEBI" id="CHEBI:15378"/>
        <dbReference type="ChEBI" id="CHEBI:32966"/>
        <dbReference type="ChEBI" id="CHEBI:33019"/>
        <dbReference type="ChEBI" id="CHEBI:43474"/>
        <dbReference type="ChEBI" id="CHEBI:57634"/>
        <dbReference type="EC" id="2.7.1.90"/>
    </reaction>
</comment>
<dbReference type="GO" id="GO:0048029">
    <property type="term" value="F:monosaccharide binding"/>
    <property type="evidence" value="ECO:0007669"/>
    <property type="project" value="TreeGrafter"/>
</dbReference>
<dbReference type="PIRSF" id="PIRSF000532">
    <property type="entry name" value="ATP_PFK_prok"/>
    <property type="match status" value="1"/>
</dbReference>
<feature type="binding site" evidence="9">
    <location>
        <position position="102"/>
    </location>
    <ligand>
        <name>Mg(2+)</name>
        <dbReference type="ChEBI" id="CHEBI:18420"/>
        <note>catalytic</note>
    </ligand>
</feature>
<dbReference type="GO" id="GO:0005945">
    <property type="term" value="C:6-phosphofructokinase complex"/>
    <property type="evidence" value="ECO:0007669"/>
    <property type="project" value="TreeGrafter"/>
</dbReference>
<feature type="site" description="Important for catalytic activity and substrate specificity; stabilizes the transition state when the phosphoryl donor is PPi; prevents ATP from binding by mimicking the alpha-phosphate group of ATP" evidence="9">
    <location>
        <position position="103"/>
    </location>
</feature>
<feature type="binding site" evidence="9">
    <location>
        <position position="10"/>
    </location>
    <ligand>
        <name>diphosphate</name>
        <dbReference type="ChEBI" id="CHEBI:33019"/>
    </ligand>
</feature>
<comment type="similarity">
    <text evidence="9">Belongs to the phosphofructokinase type A (PFKA) family. Mixed-substrate PFK group III subfamily.</text>
</comment>
<dbReference type="EC" id="2.7.1.90" evidence="9"/>
<comment type="function">
    <text evidence="9">Catalyzes the phosphorylation of D-fructose 6-phosphate, the first committing step of glycolysis. Uses inorganic phosphate (PPi) as phosphoryl donor instead of ATP like common ATP-dependent phosphofructokinases (ATP-PFKs), which renders the reaction reversible, and can thus function both in glycolysis and gluconeogenesis. Consistently, PPi-PFK can replace the enzymes of both the forward (ATP-PFK) and reverse (fructose-bisphosphatase (FBPase)) reactions.</text>
</comment>
<dbReference type="GO" id="GO:0042802">
    <property type="term" value="F:identical protein binding"/>
    <property type="evidence" value="ECO:0007669"/>
    <property type="project" value="TreeGrafter"/>
</dbReference>
<dbReference type="PANTHER" id="PTHR13697">
    <property type="entry name" value="PHOSPHOFRUCTOKINASE"/>
    <property type="match status" value="1"/>
</dbReference>
<evidence type="ECO:0000256" key="6">
    <source>
        <dbReference type="ARBA" id="ARBA00022777"/>
    </source>
</evidence>
<comment type="subcellular location">
    <subcellularLocation>
        <location evidence="9">Cytoplasm</location>
    </subcellularLocation>
</comment>
<dbReference type="Proteomes" id="UP000811545">
    <property type="component" value="Unassembled WGS sequence"/>
</dbReference>
<dbReference type="GO" id="GO:0006002">
    <property type="term" value="P:fructose 6-phosphate metabolic process"/>
    <property type="evidence" value="ECO:0007669"/>
    <property type="project" value="InterPro"/>
</dbReference>
<dbReference type="InterPro" id="IPR012003">
    <property type="entry name" value="ATP_PFK_prok-type"/>
</dbReference>
<evidence type="ECO:0000256" key="2">
    <source>
        <dbReference type="ARBA" id="ARBA00004679"/>
    </source>
</evidence>
<evidence type="ECO:0000256" key="3">
    <source>
        <dbReference type="ARBA" id="ARBA00022490"/>
    </source>
</evidence>
<dbReference type="GO" id="GO:0003872">
    <property type="term" value="F:6-phosphofructokinase activity"/>
    <property type="evidence" value="ECO:0007669"/>
    <property type="project" value="UniProtKB-UniRule"/>
</dbReference>
<dbReference type="EMBL" id="QLTW01000055">
    <property type="protein sequence ID" value="MBT9145169.1"/>
    <property type="molecule type" value="Genomic_DNA"/>
</dbReference>
<dbReference type="PROSITE" id="PS00433">
    <property type="entry name" value="PHOSPHOFRUCTOKINASE"/>
    <property type="match status" value="1"/>
</dbReference>
<feature type="binding site" evidence="9">
    <location>
        <position position="266"/>
    </location>
    <ligand>
        <name>substrate</name>
        <note>ligand shared between dimeric partners</note>
    </ligand>
</feature>
<dbReference type="HAMAP" id="MF_01976">
    <property type="entry name" value="Phosphofructokinase_III"/>
    <property type="match status" value="1"/>
</dbReference>
<dbReference type="Pfam" id="PF00365">
    <property type="entry name" value="PFK"/>
    <property type="match status" value="1"/>
</dbReference>
<feature type="site" description="Important for catalytic activity; stabilizes the transition state when the phosphoryl donor is PPi" evidence="9">
    <location>
        <position position="124"/>
    </location>
</feature>
<dbReference type="PANTHER" id="PTHR13697:SF52">
    <property type="entry name" value="ATP-DEPENDENT 6-PHOSPHOFRUCTOKINASE 3"/>
    <property type="match status" value="1"/>
</dbReference>
<comment type="pathway">
    <text evidence="2 9">Carbohydrate degradation; glycolysis; D-glyceraldehyde 3-phosphate and glycerone phosphate from D-glucose: step 3/4.</text>
</comment>
<comment type="activity regulation">
    <text evidence="9">Non-allosteric.</text>
</comment>
<dbReference type="GO" id="GO:0070095">
    <property type="term" value="F:fructose-6-phosphate binding"/>
    <property type="evidence" value="ECO:0007669"/>
    <property type="project" value="TreeGrafter"/>
</dbReference>
<evidence type="ECO:0000256" key="1">
    <source>
        <dbReference type="ARBA" id="ARBA00001946"/>
    </source>
</evidence>
<feature type="active site" description="Proton acceptor" evidence="9">
    <location>
        <position position="127"/>
    </location>
</feature>
<dbReference type="GO" id="GO:0030388">
    <property type="term" value="P:fructose 1,6-bisphosphate metabolic process"/>
    <property type="evidence" value="ECO:0007669"/>
    <property type="project" value="TreeGrafter"/>
</dbReference>
<protein>
    <recommendedName>
        <fullName evidence="9">Pyrophosphate--fructose 6-phosphate 1-phosphotransferase</fullName>
        <ecNumber evidence="9">2.7.1.90</ecNumber>
    </recommendedName>
    <alternativeName>
        <fullName evidence="9">6-phosphofructokinase, pyrophosphate dependent</fullName>
    </alternativeName>
    <alternativeName>
        <fullName evidence="9">PPi-dependent phosphofructokinase</fullName>
        <shortName evidence="9">PPi-PFK</shortName>
    </alternativeName>
    <alternativeName>
        <fullName evidence="9">Pyrophosphate-dependent 6-phosphofructose-1-kinase</fullName>
    </alternativeName>
</protein>
<dbReference type="GO" id="GO:0016208">
    <property type="term" value="F:AMP binding"/>
    <property type="evidence" value="ECO:0007669"/>
    <property type="project" value="TreeGrafter"/>
</dbReference>
<dbReference type="Gene3D" id="3.40.50.450">
    <property type="match status" value="1"/>
</dbReference>
<comment type="subunit">
    <text evidence="9">Homodimer or homotetramer.</text>
</comment>
<dbReference type="NCBIfam" id="NF002872">
    <property type="entry name" value="PRK03202.1"/>
    <property type="match status" value="1"/>
</dbReference>
<evidence type="ECO:0000256" key="5">
    <source>
        <dbReference type="ARBA" id="ARBA00022723"/>
    </source>
</evidence>
<evidence type="ECO:0000256" key="9">
    <source>
        <dbReference type="HAMAP-Rule" id="MF_01976"/>
    </source>
</evidence>
<dbReference type="Gene3D" id="3.40.50.460">
    <property type="entry name" value="Phosphofructokinase domain"/>
    <property type="match status" value="1"/>
</dbReference>
<keyword evidence="3 9" id="KW-0963">Cytoplasm</keyword>
<feature type="binding site" description="in other chain" evidence="9">
    <location>
        <begin position="272"/>
        <end position="275"/>
    </location>
    <ligand>
        <name>substrate</name>
        <note>ligand shared between dimeric partners</note>
    </ligand>
</feature>
<dbReference type="GO" id="GO:0061621">
    <property type="term" value="P:canonical glycolysis"/>
    <property type="evidence" value="ECO:0007669"/>
    <property type="project" value="TreeGrafter"/>
</dbReference>
<keyword evidence="4 9" id="KW-0808">Transferase</keyword>
<keyword evidence="6 9" id="KW-0418">Kinase</keyword>
<accession>A0A9E2F178</accession>
<evidence type="ECO:0000259" key="10">
    <source>
        <dbReference type="Pfam" id="PF00365"/>
    </source>
</evidence>
<dbReference type="InterPro" id="IPR000023">
    <property type="entry name" value="Phosphofructokinase_dom"/>
</dbReference>
<dbReference type="InterPro" id="IPR022953">
    <property type="entry name" value="ATP_PFK"/>
</dbReference>
<dbReference type="GO" id="GO:0046872">
    <property type="term" value="F:metal ion binding"/>
    <property type="evidence" value="ECO:0007669"/>
    <property type="project" value="UniProtKB-KW"/>
</dbReference>
<dbReference type="InterPro" id="IPR012829">
    <property type="entry name" value="Phosphofructokinase_III"/>
</dbReference>
<comment type="cofactor">
    <cofactor evidence="1 9">
        <name>Mg(2+)</name>
        <dbReference type="ChEBI" id="CHEBI:18420"/>
    </cofactor>
</comment>
<dbReference type="InterPro" id="IPR015912">
    <property type="entry name" value="Phosphofructokinase_CS"/>
</dbReference>
<evidence type="ECO:0000256" key="7">
    <source>
        <dbReference type="ARBA" id="ARBA00022842"/>
    </source>
</evidence>
<keyword evidence="5 9" id="KW-0479">Metal-binding</keyword>
<gene>
    <name evidence="11" type="primary">pfp_1</name>
    <name evidence="9" type="synonym">pfp</name>
    <name evidence="11" type="ORF">DDT42_01039</name>
</gene>